<reference evidence="2 3" key="1">
    <citation type="journal article" date="2011" name="J. Bacteriol.">
        <title>Genome sequence of Haloplasma contractile, an unusual contractile bacterium from a deep-sea anoxic brine lake.</title>
        <authorList>
            <person name="Antunes A."/>
            <person name="Alam I."/>
            <person name="El Dorry H."/>
            <person name="Siam R."/>
            <person name="Robertson A."/>
            <person name="Bajic V.B."/>
            <person name="Stingl U."/>
        </authorList>
    </citation>
    <scope>NUCLEOTIDE SEQUENCE [LARGE SCALE GENOMIC DNA]</scope>
    <source>
        <strain evidence="2 3">SSD-17B</strain>
    </source>
</reference>
<comment type="caution">
    <text evidence="2">The sequence shown here is derived from an EMBL/GenBank/DDBJ whole genome shotgun (WGS) entry which is preliminary data.</text>
</comment>
<dbReference type="STRING" id="1033810.HLPCO_000472"/>
<dbReference type="InParanoid" id="U2EGR5"/>
<dbReference type="Proteomes" id="UP000005707">
    <property type="component" value="Unassembled WGS sequence"/>
</dbReference>
<reference evidence="2 3" key="2">
    <citation type="journal article" date="2013" name="PLoS ONE">
        <title>INDIGO - INtegrated Data Warehouse of MIcrobial GenOmes with Examples from the Red Sea Extremophiles.</title>
        <authorList>
            <person name="Alam I."/>
            <person name="Antunes A."/>
            <person name="Kamau A.A."/>
            <person name="Ba Alawi W."/>
            <person name="Kalkatawi M."/>
            <person name="Stingl U."/>
            <person name="Bajic V.B."/>
        </authorList>
    </citation>
    <scope>NUCLEOTIDE SEQUENCE [LARGE SCALE GENOMIC DNA]</scope>
    <source>
        <strain evidence="2 3">SSD-17B</strain>
    </source>
</reference>
<feature type="transmembrane region" description="Helical" evidence="1">
    <location>
        <begin position="15"/>
        <end position="37"/>
    </location>
</feature>
<evidence type="ECO:0000256" key="1">
    <source>
        <dbReference type="SAM" id="Phobius"/>
    </source>
</evidence>
<keyword evidence="1" id="KW-0812">Transmembrane</keyword>
<proteinExistence type="predicted"/>
<accession>U2EGR5</accession>
<sequence>MKTLKTNSGFSLMELLAYIAIVGLVIILLTATFTFVIKTYTDINIKGRVYTEANYIMSSILSATNSFDADYVRTCEDNSYNCIELVKEDELIIDAESGVIKDKKVNETLIIQLKQHEGSDGYDLFINNTKINSDAFLLKVDPNQTDPHDLDPESREDDAYTYIHINSCFDKNQTINNDNGICQDAVIEIKLSIFRVNQTHNEVPYRFINRITF</sequence>
<dbReference type="OrthoDB" id="9947202at2"/>
<organism evidence="2 3">
    <name type="scientific">Haloplasma contractile SSD-17B</name>
    <dbReference type="NCBI Taxonomy" id="1033810"/>
    <lineage>
        <taxon>Bacteria</taxon>
        <taxon>Bacillati</taxon>
        <taxon>Mycoplasmatota</taxon>
        <taxon>Mollicutes</taxon>
        <taxon>Haloplasmatales</taxon>
        <taxon>Haloplasmataceae</taxon>
        <taxon>Haloplasma</taxon>
    </lineage>
</organism>
<dbReference type="RefSeq" id="WP_008826088.1">
    <property type="nucleotide sequence ID" value="NZ_AFNU02000001.1"/>
</dbReference>
<evidence type="ECO:0000313" key="2">
    <source>
        <dbReference type="EMBL" id="ERJ13806.1"/>
    </source>
</evidence>
<keyword evidence="3" id="KW-1185">Reference proteome</keyword>
<dbReference type="AlphaFoldDB" id="U2EGR5"/>
<evidence type="ECO:0000313" key="3">
    <source>
        <dbReference type="Proteomes" id="UP000005707"/>
    </source>
</evidence>
<dbReference type="EMBL" id="AFNU02000001">
    <property type="protein sequence ID" value="ERJ13806.1"/>
    <property type="molecule type" value="Genomic_DNA"/>
</dbReference>
<name>U2EGR5_9MOLU</name>
<protein>
    <recommendedName>
        <fullName evidence="4">Prepilin-type N-terminal cleavage/methylation domain-containing protein</fullName>
    </recommendedName>
</protein>
<keyword evidence="1" id="KW-1133">Transmembrane helix</keyword>
<gene>
    <name evidence="2" type="ORF">HLPCO_000472</name>
</gene>
<keyword evidence="1" id="KW-0472">Membrane</keyword>
<evidence type="ECO:0008006" key="4">
    <source>
        <dbReference type="Google" id="ProtNLM"/>
    </source>
</evidence>